<feature type="region of interest" description="Disordered" evidence="6">
    <location>
        <begin position="248"/>
        <end position="311"/>
    </location>
</feature>
<dbReference type="InterPro" id="IPR011009">
    <property type="entry name" value="Kinase-like_dom_sf"/>
</dbReference>
<feature type="compositionally biased region" description="Acidic residues" evidence="6">
    <location>
        <begin position="769"/>
        <end position="785"/>
    </location>
</feature>
<dbReference type="SMART" id="SM00220">
    <property type="entry name" value="S_TKc"/>
    <property type="match status" value="1"/>
</dbReference>
<dbReference type="FunFam" id="1.10.510.10:FF:000003">
    <property type="entry name" value="TRAF2 and NCK-interacting protein kinase isoform 4"/>
    <property type="match status" value="1"/>
</dbReference>
<reference evidence="9" key="2">
    <citation type="submission" date="2025-08" db="UniProtKB">
        <authorList>
            <consortium name="Ensembl"/>
        </authorList>
    </citation>
    <scope>IDENTIFICATION</scope>
</reference>
<evidence type="ECO:0000313" key="10">
    <source>
        <dbReference type="Proteomes" id="UP000314985"/>
    </source>
</evidence>
<evidence type="ECO:0000256" key="2">
    <source>
        <dbReference type="ARBA" id="ARBA00012513"/>
    </source>
</evidence>
<feature type="compositionally biased region" description="Basic and acidic residues" evidence="6">
    <location>
        <begin position="467"/>
        <end position="477"/>
    </location>
</feature>
<organism evidence="9 10">
    <name type="scientific">Sus scrofa</name>
    <name type="common">Pig</name>
    <dbReference type="NCBI Taxonomy" id="9823"/>
    <lineage>
        <taxon>Eukaryota</taxon>
        <taxon>Metazoa</taxon>
        <taxon>Chordata</taxon>
        <taxon>Craniata</taxon>
        <taxon>Vertebrata</taxon>
        <taxon>Euteleostomi</taxon>
        <taxon>Mammalia</taxon>
        <taxon>Eutheria</taxon>
        <taxon>Laurasiatheria</taxon>
        <taxon>Artiodactyla</taxon>
        <taxon>Suina</taxon>
        <taxon>Suidae</taxon>
        <taxon>Sus</taxon>
    </lineage>
</organism>
<feature type="compositionally biased region" description="Basic and acidic residues" evidence="6">
    <location>
        <begin position="587"/>
        <end position="604"/>
    </location>
</feature>
<keyword evidence="5" id="KW-0418">Kinase</keyword>
<evidence type="ECO:0000256" key="5">
    <source>
        <dbReference type="ARBA" id="ARBA00022777"/>
    </source>
</evidence>
<dbReference type="GO" id="GO:0005524">
    <property type="term" value="F:ATP binding"/>
    <property type="evidence" value="ECO:0007669"/>
    <property type="project" value="InterPro"/>
</dbReference>
<feature type="compositionally biased region" description="Basic and acidic residues" evidence="6">
    <location>
        <begin position="252"/>
        <end position="271"/>
    </location>
</feature>
<feature type="compositionally biased region" description="Basic and acidic residues" evidence="6">
    <location>
        <begin position="361"/>
        <end position="434"/>
    </location>
</feature>
<dbReference type="PROSITE" id="PS00108">
    <property type="entry name" value="PROTEIN_KINASE_ST"/>
    <property type="match status" value="1"/>
</dbReference>
<sequence length="1240" mass="142202">MMMKHRILLKTMDFHDTIFIVLKQDEEEEIKQEINMLKKYSHHRNIATYYGAFIKKNPPGMDDQLWLVMEFCGAGSVTDLIKNTKGNTLKEEWIAYICREILRGLSHLHQHKVIHRDIKGQNVLLTENAEVKLVDFGVSAQLDRTVGRRNTFIGTPYWMAPEVIACDENPDATYDFKSDLWSLGITAIEMAEGAPPLCDMHPMRALFLIPRNPAPRLKSKKWSKKFQSFIESCLVKNHSQRPATEQLMKHPFIRDQPNERQVRIQLKDHIDRTKKKRGEKDETEYEYSGSEEEEEENDSGEPSSILNLPGESTLRRDFLRLQLANKERSEALRRQQLEQQQRENEEHKRQLLAERQKRIEEQKEQRRRLEEQQRREKELRKQQEREQRRHYEEQMRREEERRRAEHEQEYKRKQLEEQRQAERLQRQLKQERDYLVSLQHQRQEQRPVEKKPLYHYKEGMSPSEKPAWAKEVEERSRLNRQSSPAMPHKVANRISDPNLPPRSESFSISGVQPARTPPMLRPVDPQIPHLVAVKSQGPALTASQSVHEQPTKGLSGFQEALNVTSHRVEMPRQNSDPTSENPPLPTRIEKFDRSSWLRQEEDIPPKVPQRTTSISPALARKNSPGNGSALGPRLGSQPIRASNPDLRRTEPVLESPLQRTSSGSSSSSSTPSSQPSSQGGSQPGSQAGSSERTRVRANSKSEGSPVLPHEPSKVKPEESRDITRPSRPASYKKAIDEDLTALAKELRELRIEETNRPLKKVTDYSSSSEESESSDEEEEDGESETQDGTVAVSDIPRLIPTGAPGSTEQYNVGLVGSHGLETTHADTFSSSISREGTLMIREYGMGSSTKASFTPFVDPRVYQTSPTDEDEEDEESSAAALFTSELLRQEQAKLNEARKISVVNVNPTNIRPHSDTPEIRKYKKRFNSEILCAALWGVNLLVGTENGLMLLDRSGQGKVYNLINRRRFQQMDVLEGLNVLVTISGKKNKLRVYYLSWLRNRILHNDPEVEKKQGWITVGDLEGCIHYKVVKYERIKFLVIALKNAVEIYAWAPKPYHKFMAFKSFADLQHKPLLVDLTVEEGQRLKVIFGSHTGFHVIDVDSGNSYDIYIPSHIQGNITPHAIVILPKTDGMEMLVCYEDEGVYVNTYGRITKDVVLQWGEMPTSVAYIHSNQIMGWGEKAIEIRSVETGHLDGVFMHKRAQRLKFLCERNDKVFFASVRSGGSSQVFFMTLNRNSMMNW</sequence>
<dbReference type="InterPro" id="IPR051700">
    <property type="entry name" value="STE20_Ser-Thr_kinase"/>
</dbReference>
<feature type="region of interest" description="Disordered" evidence="6">
    <location>
        <begin position="361"/>
        <end position="524"/>
    </location>
</feature>
<accession>A0A4X1VD55</accession>
<feature type="compositionally biased region" description="Acidic residues" evidence="6">
    <location>
        <begin position="281"/>
        <end position="299"/>
    </location>
</feature>
<dbReference type="Proteomes" id="UP000314985">
    <property type="component" value="Chromosome 13"/>
</dbReference>
<evidence type="ECO:0000256" key="6">
    <source>
        <dbReference type="SAM" id="MobiDB-lite"/>
    </source>
</evidence>
<feature type="compositionally biased region" description="Basic and acidic residues" evidence="6">
    <location>
        <begin position="750"/>
        <end position="762"/>
    </location>
</feature>
<dbReference type="GO" id="GO:0004674">
    <property type="term" value="F:protein serine/threonine kinase activity"/>
    <property type="evidence" value="ECO:0007669"/>
    <property type="project" value="UniProtKB-KW"/>
</dbReference>
<protein>
    <recommendedName>
        <fullName evidence="2">non-specific serine/threonine protein kinase</fullName>
        <ecNumber evidence="2">2.7.11.1</ecNumber>
    </recommendedName>
</protein>
<dbReference type="SUPFAM" id="SSF56112">
    <property type="entry name" value="Protein kinase-like (PK-like)"/>
    <property type="match status" value="1"/>
</dbReference>
<dbReference type="Pfam" id="PF00780">
    <property type="entry name" value="CNH"/>
    <property type="match status" value="1"/>
</dbReference>
<dbReference type="AlphaFoldDB" id="A0A4X1VD55"/>
<name>A0A4X1VD55_PIG</name>
<dbReference type="SMART" id="SM00036">
    <property type="entry name" value="CNH"/>
    <property type="match status" value="1"/>
</dbReference>
<feature type="domain" description="CNH" evidence="8">
    <location>
        <begin position="927"/>
        <end position="1214"/>
    </location>
</feature>
<dbReference type="InterPro" id="IPR001180">
    <property type="entry name" value="CNH_dom"/>
</dbReference>
<feature type="compositionally biased region" description="Low complexity" evidence="6">
    <location>
        <begin position="655"/>
        <end position="690"/>
    </location>
</feature>
<keyword evidence="3" id="KW-0723">Serine/threonine-protein kinase</keyword>
<evidence type="ECO:0000259" key="8">
    <source>
        <dbReference type="PROSITE" id="PS50219"/>
    </source>
</evidence>
<dbReference type="InterPro" id="IPR008271">
    <property type="entry name" value="Ser/Thr_kinase_AS"/>
</dbReference>
<feature type="region of interest" description="Disordered" evidence="6">
    <location>
        <begin position="750"/>
        <end position="812"/>
    </location>
</feature>
<dbReference type="Gene3D" id="3.30.200.20">
    <property type="entry name" value="Phosphorylase Kinase, domain 1"/>
    <property type="match status" value="1"/>
</dbReference>
<keyword evidence="4" id="KW-0808">Transferase</keyword>
<dbReference type="EC" id="2.7.11.1" evidence="2"/>
<dbReference type="PANTHER" id="PTHR47096">
    <property type="entry name" value="MISSHAPEN LIKE KINASE 1"/>
    <property type="match status" value="1"/>
</dbReference>
<dbReference type="PANTHER" id="PTHR47096:SF1">
    <property type="entry name" value="MISSHAPEN LIKE KINASE 1"/>
    <property type="match status" value="1"/>
</dbReference>
<dbReference type="InterPro" id="IPR000719">
    <property type="entry name" value="Prot_kinase_dom"/>
</dbReference>
<reference evidence="9 10" key="1">
    <citation type="submission" date="2017-08" db="EMBL/GenBank/DDBJ databases">
        <title>USMARCv1.0.</title>
        <authorList>
            <person name="Hannum G.I."/>
            <person name="Koren S."/>
            <person name="Schroeder S.G."/>
            <person name="Chin S.C."/>
            <person name="Nonneman D.J."/>
            <person name="Becker S.A."/>
            <person name="Rosen B.D."/>
            <person name="Bickhart D.M."/>
            <person name="Putnam N.H."/>
            <person name="Green R.E."/>
            <person name="Tuggle C.K."/>
            <person name="Liu H."/>
            <person name="Rohrer G.A."/>
            <person name="Warr A."/>
            <person name="Hall R."/>
            <person name="Kim K."/>
            <person name="Hume D.A."/>
            <person name="Talbot R."/>
            <person name="Chow W."/>
            <person name="Howe K."/>
            <person name="Schwartz A.S."/>
            <person name="Watson M."/>
            <person name="Archibald A.L."/>
            <person name="Phillippy A.M."/>
            <person name="Smith T.P.L."/>
        </authorList>
    </citation>
    <scope>NUCLEOTIDE SEQUENCE [LARGE SCALE GENOMIC DNA]</scope>
</reference>
<evidence type="ECO:0000256" key="1">
    <source>
        <dbReference type="ARBA" id="ARBA00008874"/>
    </source>
</evidence>
<feature type="compositionally biased region" description="Basic and acidic residues" evidence="6">
    <location>
        <begin position="710"/>
        <end position="724"/>
    </location>
</feature>
<evidence type="ECO:0000313" key="9">
    <source>
        <dbReference type="Ensembl" id="ENSSSCP00070039287.1"/>
    </source>
</evidence>
<feature type="region of interest" description="Disordered" evidence="6">
    <location>
        <begin position="536"/>
        <end position="735"/>
    </location>
</feature>
<evidence type="ECO:0000259" key="7">
    <source>
        <dbReference type="PROSITE" id="PS50011"/>
    </source>
</evidence>
<proteinExistence type="inferred from homology"/>
<comment type="similarity">
    <text evidence="1">Belongs to the protein kinase superfamily. STE Ser/Thr protein kinase family. STE20 subfamily.</text>
</comment>
<dbReference type="PROSITE" id="PS50219">
    <property type="entry name" value="CNH"/>
    <property type="match status" value="1"/>
</dbReference>
<dbReference type="Pfam" id="PF00069">
    <property type="entry name" value="Pkinase"/>
    <property type="match status" value="1"/>
</dbReference>
<evidence type="ECO:0000256" key="4">
    <source>
        <dbReference type="ARBA" id="ARBA00022679"/>
    </source>
</evidence>
<gene>
    <name evidence="9" type="primary">TNIK</name>
</gene>
<dbReference type="PROSITE" id="PS50011">
    <property type="entry name" value="PROTEIN_KINASE_DOM"/>
    <property type="match status" value="1"/>
</dbReference>
<dbReference type="Ensembl" id="ENSSSCT00070046561.1">
    <property type="protein sequence ID" value="ENSSSCP00070039287.1"/>
    <property type="gene ID" value="ENSSSCG00070023044.1"/>
</dbReference>
<feature type="compositionally biased region" description="Basic and acidic residues" evidence="6">
    <location>
        <begin position="441"/>
        <end position="458"/>
    </location>
</feature>
<feature type="domain" description="Protein kinase" evidence="7">
    <location>
        <begin position="1"/>
        <end position="253"/>
    </location>
</feature>
<evidence type="ECO:0000256" key="3">
    <source>
        <dbReference type="ARBA" id="ARBA00022527"/>
    </source>
</evidence>
<dbReference type="Gene3D" id="1.10.510.10">
    <property type="entry name" value="Transferase(Phosphotransferase) domain 1"/>
    <property type="match status" value="1"/>
</dbReference>